<organism evidence="5 6">
    <name type="scientific">Basidiobolus ranarum</name>
    <dbReference type="NCBI Taxonomy" id="34480"/>
    <lineage>
        <taxon>Eukaryota</taxon>
        <taxon>Fungi</taxon>
        <taxon>Fungi incertae sedis</taxon>
        <taxon>Zoopagomycota</taxon>
        <taxon>Entomophthoromycotina</taxon>
        <taxon>Basidiobolomycetes</taxon>
        <taxon>Basidiobolales</taxon>
        <taxon>Basidiobolaceae</taxon>
        <taxon>Basidiobolus</taxon>
    </lineage>
</organism>
<gene>
    <name evidence="5" type="ORF">K7432_001896</name>
</gene>
<feature type="region of interest" description="Disordered" evidence="2">
    <location>
        <begin position="416"/>
        <end position="439"/>
    </location>
</feature>
<proteinExistence type="predicted"/>
<dbReference type="Pfam" id="PF00041">
    <property type="entry name" value="fn3"/>
    <property type="match status" value="1"/>
</dbReference>
<dbReference type="SUPFAM" id="SSF49265">
    <property type="entry name" value="Fibronectin type III"/>
    <property type="match status" value="1"/>
</dbReference>
<feature type="compositionally biased region" description="Polar residues" evidence="2">
    <location>
        <begin position="768"/>
        <end position="781"/>
    </location>
</feature>
<feature type="transmembrane region" description="Helical" evidence="3">
    <location>
        <begin position="39"/>
        <end position="60"/>
    </location>
</feature>
<keyword evidence="6" id="KW-1185">Reference proteome</keyword>
<dbReference type="PROSITE" id="PS50853">
    <property type="entry name" value="FN3"/>
    <property type="match status" value="1"/>
</dbReference>
<dbReference type="Gene3D" id="2.60.40.10">
    <property type="entry name" value="Immunoglobulins"/>
    <property type="match status" value="1"/>
</dbReference>
<dbReference type="SMART" id="SM00060">
    <property type="entry name" value="FN3"/>
    <property type="match status" value="1"/>
</dbReference>
<feature type="transmembrane region" description="Helical" evidence="3">
    <location>
        <begin position="72"/>
        <end position="102"/>
    </location>
</feature>
<evidence type="ECO:0000313" key="6">
    <source>
        <dbReference type="Proteomes" id="UP001479436"/>
    </source>
</evidence>
<feature type="transmembrane region" description="Helical" evidence="3">
    <location>
        <begin position="185"/>
        <end position="201"/>
    </location>
</feature>
<feature type="region of interest" description="Disordered" evidence="2">
    <location>
        <begin position="722"/>
        <end position="852"/>
    </location>
</feature>
<feature type="coiled-coil region" evidence="1">
    <location>
        <begin position="321"/>
        <end position="355"/>
    </location>
</feature>
<feature type="compositionally biased region" description="Polar residues" evidence="2">
    <location>
        <begin position="843"/>
        <end position="852"/>
    </location>
</feature>
<evidence type="ECO:0000313" key="5">
    <source>
        <dbReference type="EMBL" id="KAK9727363.1"/>
    </source>
</evidence>
<comment type="caution">
    <text evidence="5">The sequence shown here is derived from an EMBL/GenBank/DDBJ whole genome shotgun (WGS) entry which is preliminary data.</text>
</comment>
<keyword evidence="3" id="KW-1133">Transmembrane helix</keyword>
<feature type="transmembrane region" description="Helical" evidence="3">
    <location>
        <begin position="114"/>
        <end position="134"/>
    </location>
</feature>
<evidence type="ECO:0000256" key="2">
    <source>
        <dbReference type="SAM" id="MobiDB-lite"/>
    </source>
</evidence>
<reference evidence="5 6" key="1">
    <citation type="submission" date="2023-04" db="EMBL/GenBank/DDBJ databases">
        <title>Genome of Basidiobolus ranarum AG-B5.</title>
        <authorList>
            <person name="Stajich J.E."/>
            <person name="Carter-House D."/>
            <person name="Gryganskyi A."/>
        </authorList>
    </citation>
    <scope>NUCLEOTIDE SEQUENCE [LARGE SCALE GENOMIC DNA]</scope>
    <source>
        <strain evidence="5 6">AG-B5</strain>
    </source>
</reference>
<keyword evidence="1" id="KW-0175">Coiled coil</keyword>
<dbReference type="InterPro" id="IPR013783">
    <property type="entry name" value="Ig-like_fold"/>
</dbReference>
<dbReference type="InterPro" id="IPR003961">
    <property type="entry name" value="FN3_dom"/>
</dbReference>
<feature type="compositionally biased region" description="Polar residues" evidence="2">
    <location>
        <begin position="730"/>
        <end position="749"/>
    </location>
</feature>
<protein>
    <recommendedName>
        <fullName evidence="4">Fibronectin type-III domain-containing protein</fullName>
    </recommendedName>
</protein>
<accession>A0ABR2W9F9</accession>
<evidence type="ECO:0000256" key="3">
    <source>
        <dbReference type="SAM" id="Phobius"/>
    </source>
</evidence>
<keyword evidence="3" id="KW-0812">Transmembrane</keyword>
<keyword evidence="3" id="KW-0472">Membrane</keyword>
<sequence>MNTDELTSRTTWRRPGSSTYLKDPNLIDRLAASLDRHRAFSVIFVWTIMVFMDYCFNLPLEWLFFSYFTFTIFFNAFSISIAVFIVFFALILTTSGLTYYLASYQMTGFLASSVVNASLVHGFHGLDIIGWILVTGLSVVRYRLPWFSIIPPDFMAPIAAHCTSFGLLWILYHLAFFVHSSFDKVGLFFGLIIPTPPVIYIKNVKETGTSIYWTLPEKPSIERYLIEINGVIAGESDKQETSVEILGLSPNTWYKIRVWAVSNSRIRTSSQCIGIKTLPIVPTSISNLSNINKDSLSKSLEPKNTPVVSQKVLVNDENPQVSITEEKLEALRSECNIIKKQRQEIAQNAKEVEKQSQIEEVNIRNELDRLRALKRAEEEPKMKLKSRLKLLDDAKAEADAARIKLERELKLEQNAKQHAQDALQTKEREKDSLQKSTEAAKDKVKQIELEFNKEKEMLEESLSTFQNDITFAEKELEDAMTTKQNLWRKIVEKEEELEKLLNENGRITEPDSKLKNQKMSLDQEHRILFQNYLQLQELERSIKDQLLRLDHEKWTIMEELNKARRFNRLDNAYTGGYQLFGPTVGDNLPEISIAGQSVVSPPIFSTVASQPQSLFAGFSGGFTSSGVVGERRVGNNPLRNLAVNNNSAPDLLAMLNSASTSSGFNNHEADDVSNSTSFRPRHRYQSSQGSVHSLFEYGPVGSIDDPTEFTVISKPVPARSGTVTPEFDGSTATLFSTKHSNSPAGTVTPPSGLANGRGFRGREFNLFGHSSCNNETSSSRPQLPVGALEATGGSGEFLTSKKVSSNNLADRSASPVHVDNRSRNSSISSQRMPFTSRFEPFSGWSTKSENNK</sequence>
<evidence type="ECO:0000256" key="1">
    <source>
        <dbReference type="SAM" id="Coils"/>
    </source>
</evidence>
<name>A0ABR2W9F9_9FUNG</name>
<dbReference type="CDD" id="cd00063">
    <property type="entry name" value="FN3"/>
    <property type="match status" value="1"/>
</dbReference>
<feature type="transmembrane region" description="Helical" evidence="3">
    <location>
        <begin position="154"/>
        <end position="178"/>
    </location>
</feature>
<dbReference type="EMBL" id="JASJQH010006922">
    <property type="protein sequence ID" value="KAK9727363.1"/>
    <property type="molecule type" value="Genomic_DNA"/>
</dbReference>
<dbReference type="InterPro" id="IPR036116">
    <property type="entry name" value="FN3_sf"/>
</dbReference>
<evidence type="ECO:0000259" key="4">
    <source>
        <dbReference type="PROSITE" id="PS50853"/>
    </source>
</evidence>
<dbReference type="Proteomes" id="UP001479436">
    <property type="component" value="Unassembled WGS sequence"/>
</dbReference>
<feature type="domain" description="Fibronectin type-III" evidence="4">
    <location>
        <begin position="193"/>
        <end position="280"/>
    </location>
</feature>